<proteinExistence type="predicted"/>
<feature type="compositionally biased region" description="Low complexity" evidence="1">
    <location>
        <begin position="175"/>
        <end position="187"/>
    </location>
</feature>
<dbReference type="STRING" id="5643.A0A060SDL2"/>
<gene>
    <name evidence="2" type="ORF">BN946_scf184843.g28</name>
</gene>
<keyword evidence="3" id="KW-1185">Reference proteome</keyword>
<feature type="compositionally biased region" description="Basic and acidic residues" evidence="1">
    <location>
        <begin position="85"/>
        <end position="99"/>
    </location>
</feature>
<protein>
    <submittedName>
        <fullName evidence="2">Uncharacterized protein</fullName>
    </submittedName>
</protein>
<evidence type="ECO:0000313" key="2">
    <source>
        <dbReference type="EMBL" id="CDO70339.1"/>
    </source>
</evidence>
<dbReference type="HOGENOM" id="CLU_973670_0_0_1"/>
<dbReference type="AlphaFoldDB" id="A0A060SDL2"/>
<organism evidence="2 3">
    <name type="scientific">Pycnoporus cinnabarinus</name>
    <name type="common">Cinnabar-red polypore</name>
    <name type="synonym">Trametes cinnabarina</name>
    <dbReference type="NCBI Taxonomy" id="5643"/>
    <lineage>
        <taxon>Eukaryota</taxon>
        <taxon>Fungi</taxon>
        <taxon>Dikarya</taxon>
        <taxon>Basidiomycota</taxon>
        <taxon>Agaricomycotina</taxon>
        <taxon>Agaricomycetes</taxon>
        <taxon>Polyporales</taxon>
        <taxon>Polyporaceae</taxon>
        <taxon>Trametes</taxon>
    </lineage>
</organism>
<feature type="region of interest" description="Disordered" evidence="1">
    <location>
        <begin position="175"/>
        <end position="230"/>
    </location>
</feature>
<accession>A0A060SDL2</accession>
<feature type="compositionally biased region" description="Acidic residues" evidence="1">
    <location>
        <begin position="15"/>
        <end position="29"/>
    </location>
</feature>
<reference evidence="2" key="1">
    <citation type="submission" date="2014-01" db="EMBL/GenBank/DDBJ databases">
        <title>The genome of the white-rot fungus Pycnoporus cinnabarinus: a basidiomycete model with a versatile arsenal for lignocellulosic biomass breakdown.</title>
        <authorList>
            <person name="Levasseur A."/>
            <person name="Lomascolo A."/>
            <person name="Ruiz-Duenas F.J."/>
            <person name="Uzan E."/>
            <person name="Piumi F."/>
            <person name="Kues U."/>
            <person name="Ram A.F.J."/>
            <person name="Murat C."/>
            <person name="Haon M."/>
            <person name="Benoit I."/>
            <person name="Arfi Y."/>
            <person name="Chevret D."/>
            <person name="Drula E."/>
            <person name="Kwon M.J."/>
            <person name="Gouret P."/>
            <person name="Lesage-Meessen L."/>
            <person name="Lombard V."/>
            <person name="Mariette J."/>
            <person name="Noirot C."/>
            <person name="Park J."/>
            <person name="Patyshakuliyeva A."/>
            <person name="Wieneger R.A.B."/>
            <person name="Wosten H.A.B."/>
            <person name="Martin F."/>
            <person name="Coutinho P.M."/>
            <person name="de Vries R."/>
            <person name="Martinez A.T."/>
            <person name="Klopp C."/>
            <person name="Pontarotti P."/>
            <person name="Henrissat B."/>
            <person name="Record E."/>
        </authorList>
    </citation>
    <scope>NUCLEOTIDE SEQUENCE [LARGE SCALE GENOMIC DNA]</scope>
    <source>
        <strain evidence="2">BRFM137</strain>
    </source>
</reference>
<name>A0A060SDL2_PYCCI</name>
<sequence length="286" mass="30247">MILSGELEVLNPGPIEEEDANDDYPDDDYPAPPPMSAIVQDDPQIDLHVPKPADVNPFAHQQRGPLQLQTIHPPPRSPRPPHPHGRPEPHRRLLREPRHGPPLPSPTTPSSPSSPPSTSTSRWAHPCTTTSGALPLFNAHLPGAPAIFTPPASSHGTNGAPSGQQQAYLFNLQRQHMMQQQQQQQQHDPSPSSGPINVRRERSGSVNSTGSGYASPVSNPGSSYDIPTVMNGGSTAVPRHLAPGASAGWDDGLHMGIGGLPMGMIKNTPITVGGGGNGHGYAAMML</sequence>
<feature type="compositionally biased region" description="Polar residues" evidence="1">
    <location>
        <begin position="204"/>
        <end position="222"/>
    </location>
</feature>
<feature type="region of interest" description="Disordered" evidence="1">
    <location>
        <begin position="1"/>
        <end position="127"/>
    </location>
</feature>
<dbReference type="OrthoDB" id="8964853at2759"/>
<feature type="compositionally biased region" description="Pro residues" evidence="1">
    <location>
        <begin position="100"/>
        <end position="115"/>
    </location>
</feature>
<evidence type="ECO:0000313" key="3">
    <source>
        <dbReference type="Proteomes" id="UP000029665"/>
    </source>
</evidence>
<dbReference type="Proteomes" id="UP000029665">
    <property type="component" value="Unassembled WGS sequence"/>
</dbReference>
<evidence type="ECO:0000256" key="1">
    <source>
        <dbReference type="SAM" id="MobiDB-lite"/>
    </source>
</evidence>
<comment type="caution">
    <text evidence="2">The sequence shown here is derived from an EMBL/GenBank/DDBJ whole genome shotgun (WGS) entry which is preliminary data.</text>
</comment>
<dbReference type="EMBL" id="CCBP010000076">
    <property type="protein sequence ID" value="CDO70339.1"/>
    <property type="molecule type" value="Genomic_DNA"/>
</dbReference>